<dbReference type="GO" id="GO:0016020">
    <property type="term" value="C:membrane"/>
    <property type="evidence" value="ECO:0007669"/>
    <property type="project" value="UniProtKB-SubCell"/>
</dbReference>
<evidence type="ECO:0000256" key="6">
    <source>
        <dbReference type="ARBA" id="ARBA00023136"/>
    </source>
</evidence>
<evidence type="ECO:0000256" key="3">
    <source>
        <dbReference type="ARBA" id="ARBA00006483"/>
    </source>
</evidence>
<evidence type="ECO:0000313" key="9">
    <source>
        <dbReference type="EMBL" id="PON77982.1"/>
    </source>
</evidence>
<keyword evidence="10" id="KW-1185">Reference proteome</keyword>
<evidence type="ECO:0000256" key="4">
    <source>
        <dbReference type="ARBA" id="ARBA00022692"/>
    </source>
</evidence>
<feature type="transmembrane region" description="Helical" evidence="7">
    <location>
        <begin position="80"/>
        <end position="99"/>
    </location>
</feature>
<name>A0A2P5DXG3_PARAD</name>
<keyword evidence="4 7" id="KW-0812">Transmembrane</keyword>
<dbReference type="EMBL" id="JXTB01000011">
    <property type="protein sequence ID" value="PON77982.1"/>
    <property type="molecule type" value="Genomic_DNA"/>
</dbReference>
<dbReference type="InterPro" id="IPR004895">
    <property type="entry name" value="Prenylated_rab_accept_PRA1"/>
</dbReference>
<feature type="compositionally biased region" description="Polar residues" evidence="8">
    <location>
        <begin position="1"/>
        <end position="17"/>
    </location>
</feature>
<keyword evidence="5 7" id="KW-1133">Transmembrane helix</keyword>
<feature type="transmembrane region" description="Helical" evidence="7">
    <location>
        <begin position="141"/>
        <end position="172"/>
    </location>
</feature>
<keyword evidence="7" id="KW-0813">Transport</keyword>
<comment type="function">
    <text evidence="1 7">May be involved in both secretory and endocytic intracellular trafficking in the endosomal/prevacuolar compartments.</text>
</comment>
<comment type="similarity">
    <text evidence="3 7">Belongs to the PRA1 family.</text>
</comment>
<gene>
    <name evidence="9" type="ORF">PanWU01x14_023360</name>
</gene>
<feature type="region of interest" description="Disordered" evidence="8">
    <location>
        <begin position="1"/>
        <end position="24"/>
    </location>
</feature>
<evidence type="ECO:0000256" key="5">
    <source>
        <dbReference type="ARBA" id="ARBA00022989"/>
    </source>
</evidence>
<dbReference type="GO" id="GO:0005783">
    <property type="term" value="C:endoplasmic reticulum"/>
    <property type="evidence" value="ECO:0007669"/>
    <property type="project" value="TreeGrafter"/>
</dbReference>
<evidence type="ECO:0000313" key="10">
    <source>
        <dbReference type="Proteomes" id="UP000237105"/>
    </source>
</evidence>
<evidence type="ECO:0000256" key="2">
    <source>
        <dbReference type="ARBA" id="ARBA00004127"/>
    </source>
</evidence>
<sequence length="217" mass="23369">MSSHPTLPISSNPQTDQKIPAVDPNPKPPFYVRIILTRLRVLARHALSNRRPWTELIDRTAFSRPSSVSDAASRVRKNAAYFRVNYLTLLAFVLAYFLISHPLSLLTLALLVGAWLFLYALRPSDQPLVILGRTFSHAQTLTALGLVTAVAVLVTSVVSLLVSAAIVGVAIVCGHGAFRDPEDLFLDEQESSGFFSFVGGAASSGSTALGPPMISIV</sequence>
<dbReference type="OrthoDB" id="63113at2759"/>
<comment type="caution">
    <text evidence="9">The sequence shown here is derived from an EMBL/GenBank/DDBJ whole genome shotgun (WGS) entry which is preliminary data.</text>
</comment>
<feature type="transmembrane region" description="Helical" evidence="7">
    <location>
        <begin position="105"/>
        <end position="121"/>
    </location>
</feature>
<accession>A0A2P5DXG3</accession>
<evidence type="ECO:0000256" key="7">
    <source>
        <dbReference type="RuleBase" id="RU363107"/>
    </source>
</evidence>
<evidence type="ECO:0000256" key="1">
    <source>
        <dbReference type="ARBA" id="ARBA00002501"/>
    </source>
</evidence>
<dbReference type="AlphaFoldDB" id="A0A2P5DXG3"/>
<dbReference type="Proteomes" id="UP000237105">
    <property type="component" value="Unassembled WGS sequence"/>
</dbReference>
<evidence type="ECO:0000256" key="8">
    <source>
        <dbReference type="SAM" id="MobiDB-lite"/>
    </source>
</evidence>
<dbReference type="GO" id="GO:0005794">
    <property type="term" value="C:Golgi apparatus"/>
    <property type="evidence" value="ECO:0007669"/>
    <property type="project" value="TreeGrafter"/>
</dbReference>
<comment type="subcellular location">
    <subcellularLocation>
        <location evidence="2">Endomembrane system</location>
        <topology evidence="2">Multi-pass membrane protein</topology>
    </subcellularLocation>
    <subcellularLocation>
        <location evidence="7">Membrane</location>
        <topology evidence="7">Multi-pass membrane protein</topology>
    </subcellularLocation>
</comment>
<dbReference type="PANTHER" id="PTHR19317">
    <property type="entry name" value="PRENYLATED RAB ACCEPTOR 1-RELATED"/>
    <property type="match status" value="1"/>
</dbReference>
<organism evidence="9 10">
    <name type="scientific">Parasponia andersonii</name>
    <name type="common">Sponia andersonii</name>
    <dbReference type="NCBI Taxonomy" id="3476"/>
    <lineage>
        <taxon>Eukaryota</taxon>
        <taxon>Viridiplantae</taxon>
        <taxon>Streptophyta</taxon>
        <taxon>Embryophyta</taxon>
        <taxon>Tracheophyta</taxon>
        <taxon>Spermatophyta</taxon>
        <taxon>Magnoliopsida</taxon>
        <taxon>eudicotyledons</taxon>
        <taxon>Gunneridae</taxon>
        <taxon>Pentapetalae</taxon>
        <taxon>rosids</taxon>
        <taxon>fabids</taxon>
        <taxon>Rosales</taxon>
        <taxon>Cannabaceae</taxon>
        <taxon>Parasponia</taxon>
    </lineage>
</organism>
<dbReference type="PANTHER" id="PTHR19317:SF94">
    <property type="entry name" value="PRA1 FAMILY PROTEIN"/>
    <property type="match status" value="1"/>
</dbReference>
<protein>
    <recommendedName>
        <fullName evidence="7">PRA1 family protein</fullName>
    </recommendedName>
</protein>
<proteinExistence type="inferred from homology"/>
<reference evidence="10" key="1">
    <citation type="submission" date="2016-06" db="EMBL/GenBank/DDBJ databases">
        <title>Parallel loss of symbiosis genes in relatives of nitrogen-fixing non-legume Parasponia.</title>
        <authorList>
            <person name="Van Velzen R."/>
            <person name="Holmer R."/>
            <person name="Bu F."/>
            <person name="Rutten L."/>
            <person name="Van Zeijl A."/>
            <person name="Liu W."/>
            <person name="Santuari L."/>
            <person name="Cao Q."/>
            <person name="Sharma T."/>
            <person name="Shen D."/>
            <person name="Roswanjaya Y."/>
            <person name="Wardhani T."/>
            <person name="Kalhor M.S."/>
            <person name="Jansen J."/>
            <person name="Van den Hoogen J."/>
            <person name="Gungor B."/>
            <person name="Hartog M."/>
            <person name="Hontelez J."/>
            <person name="Verver J."/>
            <person name="Yang W.-C."/>
            <person name="Schijlen E."/>
            <person name="Repin R."/>
            <person name="Schilthuizen M."/>
            <person name="Schranz E."/>
            <person name="Heidstra R."/>
            <person name="Miyata K."/>
            <person name="Fedorova E."/>
            <person name="Kohlen W."/>
            <person name="Bisseling T."/>
            <person name="Smit S."/>
            <person name="Geurts R."/>
        </authorList>
    </citation>
    <scope>NUCLEOTIDE SEQUENCE [LARGE SCALE GENOMIC DNA]</scope>
    <source>
        <strain evidence="10">cv. WU1-14</strain>
    </source>
</reference>
<keyword evidence="6 7" id="KW-0472">Membrane</keyword>
<dbReference type="GO" id="GO:0016192">
    <property type="term" value="P:vesicle-mediated transport"/>
    <property type="evidence" value="ECO:0007669"/>
    <property type="project" value="TreeGrafter"/>
</dbReference>
<dbReference type="Pfam" id="PF03208">
    <property type="entry name" value="PRA1"/>
    <property type="match status" value="1"/>
</dbReference>